<dbReference type="EMBL" id="KZ309448">
    <property type="protein sequence ID" value="KAG8238834.1"/>
    <property type="molecule type" value="Genomic_DNA"/>
</dbReference>
<comment type="caution">
    <text evidence="3">The sequence shown here is derived from an EMBL/GenBank/DDBJ whole genome shotgun (WGS) entry which is preliminary data.</text>
</comment>
<proteinExistence type="predicted"/>
<evidence type="ECO:0000313" key="4">
    <source>
        <dbReference type="Proteomes" id="UP000792457"/>
    </source>
</evidence>
<evidence type="ECO:0000313" key="3">
    <source>
        <dbReference type="EMBL" id="KAG8238834.1"/>
    </source>
</evidence>
<reference evidence="3" key="1">
    <citation type="submission" date="2013-04" db="EMBL/GenBank/DDBJ databases">
        <authorList>
            <person name="Qu J."/>
            <person name="Murali S.C."/>
            <person name="Bandaranaike D."/>
            <person name="Bellair M."/>
            <person name="Blankenburg K."/>
            <person name="Chao H."/>
            <person name="Dinh H."/>
            <person name="Doddapaneni H."/>
            <person name="Downs B."/>
            <person name="Dugan-Rocha S."/>
            <person name="Elkadiri S."/>
            <person name="Gnanaolivu R.D."/>
            <person name="Hernandez B."/>
            <person name="Javaid M."/>
            <person name="Jayaseelan J.C."/>
            <person name="Lee S."/>
            <person name="Li M."/>
            <person name="Ming W."/>
            <person name="Munidasa M."/>
            <person name="Muniz J."/>
            <person name="Nguyen L."/>
            <person name="Ongeri F."/>
            <person name="Osuji N."/>
            <person name="Pu L.-L."/>
            <person name="Puazo M."/>
            <person name="Qu C."/>
            <person name="Quiroz J."/>
            <person name="Raj R."/>
            <person name="Weissenberger G."/>
            <person name="Xin Y."/>
            <person name="Zou X."/>
            <person name="Han Y."/>
            <person name="Richards S."/>
            <person name="Worley K."/>
            <person name="Muzny D."/>
            <person name="Gibbs R."/>
        </authorList>
    </citation>
    <scope>NUCLEOTIDE SEQUENCE</scope>
    <source>
        <strain evidence="3">Sampled in the wild</strain>
    </source>
</reference>
<feature type="domain" description="EB" evidence="2">
    <location>
        <begin position="30"/>
        <end position="69"/>
    </location>
</feature>
<feature type="signal peptide" evidence="1">
    <location>
        <begin position="1"/>
        <end position="30"/>
    </location>
</feature>
<reference evidence="3" key="2">
    <citation type="submission" date="2017-10" db="EMBL/GenBank/DDBJ databases">
        <title>Ladona fulva Genome sequencing and assembly.</title>
        <authorList>
            <person name="Murali S."/>
            <person name="Richards S."/>
            <person name="Bandaranaike D."/>
            <person name="Bellair M."/>
            <person name="Blankenburg K."/>
            <person name="Chao H."/>
            <person name="Dinh H."/>
            <person name="Doddapaneni H."/>
            <person name="Dugan-Rocha S."/>
            <person name="Elkadiri S."/>
            <person name="Gnanaolivu R."/>
            <person name="Hernandez B."/>
            <person name="Skinner E."/>
            <person name="Javaid M."/>
            <person name="Lee S."/>
            <person name="Li M."/>
            <person name="Ming W."/>
            <person name="Munidasa M."/>
            <person name="Muniz J."/>
            <person name="Nguyen L."/>
            <person name="Hughes D."/>
            <person name="Osuji N."/>
            <person name="Pu L.-L."/>
            <person name="Puazo M."/>
            <person name="Qu C."/>
            <person name="Quiroz J."/>
            <person name="Raj R."/>
            <person name="Weissenberger G."/>
            <person name="Xin Y."/>
            <person name="Zou X."/>
            <person name="Han Y."/>
            <person name="Worley K."/>
            <person name="Muzny D."/>
            <person name="Gibbs R."/>
        </authorList>
    </citation>
    <scope>NUCLEOTIDE SEQUENCE</scope>
    <source>
        <strain evidence="3">Sampled in the wild</strain>
    </source>
</reference>
<accession>A0A8K0PCX1</accession>
<dbReference type="InterPro" id="IPR006149">
    <property type="entry name" value="EB_dom"/>
</dbReference>
<organism evidence="3 4">
    <name type="scientific">Ladona fulva</name>
    <name type="common">Scarce chaser dragonfly</name>
    <name type="synonym">Libellula fulva</name>
    <dbReference type="NCBI Taxonomy" id="123851"/>
    <lineage>
        <taxon>Eukaryota</taxon>
        <taxon>Metazoa</taxon>
        <taxon>Ecdysozoa</taxon>
        <taxon>Arthropoda</taxon>
        <taxon>Hexapoda</taxon>
        <taxon>Insecta</taxon>
        <taxon>Pterygota</taxon>
        <taxon>Palaeoptera</taxon>
        <taxon>Odonata</taxon>
        <taxon>Epiprocta</taxon>
        <taxon>Anisoptera</taxon>
        <taxon>Libelluloidea</taxon>
        <taxon>Libellulidae</taxon>
        <taxon>Ladona</taxon>
    </lineage>
</organism>
<sequence length="144" mass="16243">MKSSAYACSTHLFLTFVFIWMSLLLKNSSTAELGQTCSTSEDCTNYLSYCSDEKKCRCQAWTVASEGRCLSEYNNFCIITGGGCTTTNAKCEVVDFTLRCLCQKNYKFNQEENECVSNNGLHSSRPPVLLLLLCVIPFLWTEIY</sequence>
<protein>
    <recommendedName>
        <fullName evidence="2">EB domain-containing protein</fullName>
    </recommendedName>
</protein>
<dbReference type="Pfam" id="PF01683">
    <property type="entry name" value="EB"/>
    <property type="match status" value="1"/>
</dbReference>
<keyword evidence="4" id="KW-1185">Reference proteome</keyword>
<keyword evidence="1" id="KW-0732">Signal</keyword>
<feature type="chain" id="PRO_5035453703" description="EB domain-containing protein" evidence="1">
    <location>
        <begin position="31"/>
        <end position="144"/>
    </location>
</feature>
<evidence type="ECO:0000256" key="1">
    <source>
        <dbReference type="SAM" id="SignalP"/>
    </source>
</evidence>
<gene>
    <name evidence="3" type="ORF">J437_LFUL018468</name>
</gene>
<evidence type="ECO:0000259" key="2">
    <source>
        <dbReference type="Pfam" id="PF01683"/>
    </source>
</evidence>
<name>A0A8K0PCX1_LADFU</name>
<dbReference type="AlphaFoldDB" id="A0A8K0PCX1"/>
<dbReference type="Proteomes" id="UP000792457">
    <property type="component" value="Unassembled WGS sequence"/>
</dbReference>